<dbReference type="EMBL" id="JBHUDP010000006">
    <property type="protein sequence ID" value="MFD1686943.1"/>
    <property type="molecule type" value="Genomic_DNA"/>
</dbReference>
<feature type="active site" description="Charge relay system" evidence="5">
    <location>
        <position position="206"/>
    </location>
</feature>
<dbReference type="PROSITE" id="PS00136">
    <property type="entry name" value="SUBTILASE_ASP"/>
    <property type="match status" value="1"/>
</dbReference>
<keyword evidence="10" id="KW-1185">Reference proteome</keyword>
<evidence type="ECO:0000256" key="4">
    <source>
        <dbReference type="ARBA" id="ARBA00022825"/>
    </source>
</evidence>
<feature type="region of interest" description="Disordered" evidence="7">
    <location>
        <begin position="617"/>
        <end position="643"/>
    </location>
</feature>
<feature type="region of interest" description="Disordered" evidence="7">
    <location>
        <begin position="735"/>
        <end position="771"/>
    </location>
</feature>
<evidence type="ECO:0000256" key="7">
    <source>
        <dbReference type="SAM" id="MobiDB-lite"/>
    </source>
</evidence>
<dbReference type="Gene3D" id="3.40.50.200">
    <property type="entry name" value="Peptidase S8/S53 domain"/>
    <property type="match status" value="1"/>
</dbReference>
<evidence type="ECO:0000313" key="9">
    <source>
        <dbReference type="EMBL" id="MFD1686943.1"/>
    </source>
</evidence>
<comment type="similarity">
    <text evidence="1 5 6">Belongs to the peptidase S8 family.</text>
</comment>
<feature type="compositionally biased region" description="Acidic residues" evidence="7">
    <location>
        <begin position="1014"/>
        <end position="1041"/>
    </location>
</feature>
<dbReference type="SUPFAM" id="SSF52743">
    <property type="entry name" value="Subtilisin-like"/>
    <property type="match status" value="1"/>
</dbReference>
<feature type="active site" description="Charge relay system" evidence="5">
    <location>
        <position position="438"/>
    </location>
</feature>
<dbReference type="GO" id="GO:0006508">
    <property type="term" value="P:proteolysis"/>
    <property type="evidence" value="ECO:0007669"/>
    <property type="project" value="UniProtKB-KW"/>
</dbReference>
<keyword evidence="3 5" id="KW-0378">Hydrolase</keyword>
<feature type="compositionally biased region" description="Acidic residues" evidence="7">
    <location>
        <begin position="873"/>
        <end position="884"/>
    </location>
</feature>
<feature type="compositionally biased region" description="Pro residues" evidence="7">
    <location>
        <begin position="747"/>
        <end position="757"/>
    </location>
</feature>
<dbReference type="PROSITE" id="PS00138">
    <property type="entry name" value="SUBTILASE_SER"/>
    <property type="match status" value="1"/>
</dbReference>
<evidence type="ECO:0000256" key="1">
    <source>
        <dbReference type="ARBA" id="ARBA00011073"/>
    </source>
</evidence>
<dbReference type="RefSeq" id="WP_256307438.1">
    <property type="nucleotide sequence ID" value="NZ_JANHAW010000002.1"/>
</dbReference>
<dbReference type="PROSITE" id="PS51892">
    <property type="entry name" value="SUBTILASE"/>
    <property type="match status" value="1"/>
</dbReference>
<dbReference type="InterPro" id="IPR036852">
    <property type="entry name" value="Peptidase_S8/S53_dom_sf"/>
</dbReference>
<organism evidence="9 10">
    <name type="scientific">Halobellus litoreus</name>
    <dbReference type="NCBI Taxonomy" id="755310"/>
    <lineage>
        <taxon>Archaea</taxon>
        <taxon>Methanobacteriati</taxon>
        <taxon>Methanobacteriota</taxon>
        <taxon>Stenosarchaea group</taxon>
        <taxon>Halobacteria</taxon>
        <taxon>Halobacteriales</taxon>
        <taxon>Haloferacaceae</taxon>
        <taxon>Halobellus</taxon>
    </lineage>
</organism>
<comment type="caution">
    <text evidence="9">The sequence shown here is derived from an EMBL/GenBank/DDBJ whole genome shotgun (WGS) entry which is preliminary data.</text>
</comment>
<dbReference type="GO" id="GO:0004252">
    <property type="term" value="F:serine-type endopeptidase activity"/>
    <property type="evidence" value="ECO:0007669"/>
    <property type="project" value="UniProtKB-UniRule"/>
</dbReference>
<proteinExistence type="inferred from homology"/>
<dbReference type="InterPro" id="IPR015500">
    <property type="entry name" value="Peptidase_S8_subtilisin-rel"/>
</dbReference>
<gene>
    <name evidence="9" type="ORF">ACFSAS_15115</name>
</gene>
<feature type="compositionally biased region" description="Acidic residues" evidence="7">
    <location>
        <begin position="1119"/>
        <end position="1133"/>
    </location>
</feature>
<evidence type="ECO:0000256" key="6">
    <source>
        <dbReference type="RuleBase" id="RU003355"/>
    </source>
</evidence>
<evidence type="ECO:0000256" key="2">
    <source>
        <dbReference type="ARBA" id="ARBA00022670"/>
    </source>
</evidence>
<dbReference type="InterPro" id="IPR023828">
    <property type="entry name" value="Peptidase_S8_Ser-AS"/>
</dbReference>
<dbReference type="Pfam" id="PF00082">
    <property type="entry name" value="Peptidase_S8"/>
    <property type="match status" value="1"/>
</dbReference>
<dbReference type="InterPro" id="IPR000209">
    <property type="entry name" value="Peptidase_S8/S53_dom"/>
</dbReference>
<evidence type="ECO:0000313" key="10">
    <source>
        <dbReference type="Proteomes" id="UP001597092"/>
    </source>
</evidence>
<evidence type="ECO:0000256" key="3">
    <source>
        <dbReference type="ARBA" id="ARBA00022801"/>
    </source>
</evidence>
<reference evidence="9 10" key="1">
    <citation type="journal article" date="2019" name="Int. J. Syst. Evol. Microbiol.">
        <title>The Global Catalogue of Microorganisms (GCM) 10K type strain sequencing project: providing services to taxonomists for standard genome sequencing and annotation.</title>
        <authorList>
            <consortium name="The Broad Institute Genomics Platform"/>
            <consortium name="The Broad Institute Genome Sequencing Center for Infectious Disease"/>
            <person name="Wu L."/>
            <person name="Ma J."/>
        </authorList>
    </citation>
    <scope>NUCLEOTIDE SEQUENCE [LARGE SCALE GENOMIC DNA]</scope>
    <source>
        <strain evidence="9 10">CGMCC 1.10387</strain>
    </source>
</reference>
<dbReference type="Gene3D" id="2.60.120.380">
    <property type="match status" value="4"/>
</dbReference>
<keyword evidence="2 5" id="KW-0645">Protease</keyword>
<feature type="active site" description="Charge relay system" evidence="5">
    <location>
        <position position="256"/>
    </location>
</feature>
<dbReference type="PROSITE" id="PS00137">
    <property type="entry name" value="SUBTILASE_HIS"/>
    <property type="match status" value="1"/>
</dbReference>
<dbReference type="Proteomes" id="UP001597092">
    <property type="component" value="Unassembled WGS sequence"/>
</dbReference>
<dbReference type="SUPFAM" id="SSF89260">
    <property type="entry name" value="Collagen-binding domain"/>
    <property type="match status" value="3"/>
</dbReference>
<keyword evidence="4 5" id="KW-0720">Serine protease</keyword>
<dbReference type="PANTHER" id="PTHR43806">
    <property type="entry name" value="PEPTIDASE S8"/>
    <property type="match status" value="1"/>
</dbReference>
<feature type="compositionally biased region" description="Acidic residues" evidence="7">
    <location>
        <begin position="1070"/>
        <end position="1089"/>
    </location>
</feature>
<dbReference type="PRINTS" id="PR00723">
    <property type="entry name" value="SUBTILISIN"/>
</dbReference>
<evidence type="ECO:0000259" key="8">
    <source>
        <dbReference type="Pfam" id="PF00082"/>
    </source>
</evidence>
<dbReference type="InterPro" id="IPR023827">
    <property type="entry name" value="Peptidase_S8_Asp-AS"/>
</dbReference>
<accession>A0ABD6DXF8</accession>
<feature type="region of interest" description="Disordered" evidence="7">
    <location>
        <begin position="872"/>
        <end position="891"/>
    </location>
</feature>
<sequence length="1142" mass="116731">MSLLLILSSGAVTIGAGATSVPGGGAGPGDGIATIHPTLSGDQGSVEVIVRLQEADIPSGADREEVIELLQAHAEETQEPIVAFAEDRPGIRVVNQFWLTNAVLVEVDTSRVPLRTVANLPEVREIHPNYAIYRGGVTRAEPVSIDRAETVSVDAVRSADTAQPAADLQVIGTTTETTWGVERVNAPAVWDQYGTTGEGVVVAVLDTGIDASHPDIDLYTTDPTDPTYPGGWAEFDAAGFRVADSEPYDADLWYGHGTHVSGTVAGGAASGTAIGVAPGVALLHGSVLNVPIYDDTGTAVDVAGSATQQYAGMQWAVLQGADIISLSLGGLGYWAGDLVEVRNAEAAGVLVVAAIGNTGPGTSGSPGNVYEALSVGASDPNDGIASFSSGEVITTSASWGNAPSDWPEQYVVPRVAAPGQPVLSAQPGGDYAELQGTSMATPHVSGVSALLIASTRDDPVSTGSPSPAEIRDVLATTATKPVGAPTEPDPRYGAGIVDALAAAELLVDGATVVEPNDDFDTASPLSFGAPVTTDLDVADVDVFVVQAQPGEMTVSYVPAPGVTAVALYGPDREMIAFEFVGGSAPVELSATADVAGPYYVQVVNVEDGVGTYTVRVDGSGLTPPDPPAGDSNEPNDDPSQATALPIGETVTGEVSDPDDPDWFVFEVQTEGPIEFDFARTGDGTGTLTVTFLDAQGQPISSDIPFLSGESDTITGTLPADTYYVLVGSGSDDGVGPYDLTYVDLEGPQPPEPEPPGADPNEPNDDPSQATALPIGETVTGEVADPNDPDWFAFEVQADGPVEFDFARTGGGTGTLTVTFLDAQGQPISDDIPFLPDEFDSIAGTLPAGTYYVLVGSGSDDGVGPYELTYVESDVPDGDSNEPNDDPSQATALQSGVPVTGVISTPDDPDWFVFQTDPGAVQFQLTRPAGEGSGTLDFLFLNGQGQPIGVFPVAVGGVEPISGTLAGGTYYIAVESGTDDGVGPYSIEFAETESNMKLIGDLTVSGLSDIEGADEGAEAENDTVPETAPAEDSEDAEPEGTDGAESGPEQPDAAGSEGNDGTASGDPADTGTEDSDGTESQEQETAESEASDTTPEPPTENQESEESEDSDTQTPTDGDASGDDADTETTDVSEDSQSSGEGG</sequence>
<dbReference type="InterPro" id="IPR022398">
    <property type="entry name" value="Peptidase_S8_His-AS"/>
</dbReference>
<name>A0ABD6DXF8_9EURY</name>
<protein>
    <submittedName>
        <fullName evidence="9">S8 family serine peptidase</fullName>
    </submittedName>
</protein>
<dbReference type="AlphaFoldDB" id="A0ABD6DXF8"/>
<dbReference type="InterPro" id="IPR050131">
    <property type="entry name" value="Peptidase_S8_subtilisin-like"/>
</dbReference>
<evidence type="ECO:0000256" key="5">
    <source>
        <dbReference type="PROSITE-ProRule" id="PRU01240"/>
    </source>
</evidence>
<feature type="compositionally biased region" description="Acidic residues" evidence="7">
    <location>
        <begin position="1101"/>
        <end position="1110"/>
    </location>
</feature>
<dbReference type="PANTHER" id="PTHR43806:SF11">
    <property type="entry name" value="CEREVISIN-RELATED"/>
    <property type="match status" value="1"/>
</dbReference>
<feature type="domain" description="Peptidase S8/S53" evidence="8">
    <location>
        <begin position="197"/>
        <end position="495"/>
    </location>
</feature>
<feature type="region of interest" description="Disordered" evidence="7">
    <location>
        <begin position="1014"/>
        <end position="1142"/>
    </location>
</feature>